<dbReference type="RefSeq" id="WP_273941716.1">
    <property type="nucleotide sequence ID" value="NZ_CP097263.1"/>
</dbReference>
<evidence type="ECO:0000256" key="6">
    <source>
        <dbReference type="ARBA" id="ARBA00023136"/>
    </source>
</evidence>
<evidence type="ECO:0000256" key="5">
    <source>
        <dbReference type="ARBA" id="ARBA00022989"/>
    </source>
</evidence>
<comment type="caution">
    <text evidence="9">The sequence shown here is derived from an EMBL/GenBank/DDBJ whole genome shotgun (WGS) entry which is preliminary data.</text>
</comment>
<dbReference type="SUPFAM" id="SSF103473">
    <property type="entry name" value="MFS general substrate transporter"/>
    <property type="match status" value="1"/>
</dbReference>
<accession>A0ABV6MSN6</accession>
<evidence type="ECO:0000256" key="7">
    <source>
        <dbReference type="SAM" id="Phobius"/>
    </source>
</evidence>
<feature type="transmembrane region" description="Helical" evidence="7">
    <location>
        <begin position="120"/>
        <end position="141"/>
    </location>
</feature>
<feature type="transmembrane region" description="Helical" evidence="7">
    <location>
        <begin position="215"/>
        <end position="237"/>
    </location>
</feature>
<dbReference type="PANTHER" id="PTHR42718">
    <property type="entry name" value="MAJOR FACILITATOR SUPERFAMILY MULTIDRUG TRANSPORTER MFSC"/>
    <property type="match status" value="1"/>
</dbReference>
<dbReference type="InterPro" id="IPR020846">
    <property type="entry name" value="MFS_dom"/>
</dbReference>
<evidence type="ECO:0000259" key="8">
    <source>
        <dbReference type="PROSITE" id="PS50850"/>
    </source>
</evidence>
<evidence type="ECO:0000256" key="1">
    <source>
        <dbReference type="ARBA" id="ARBA00004651"/>
    </source>
</evidence>
<keyword evidence="10" id="KW-1185">Reference proteome</keyword>
<keyword evidence="3" id="KW-1003">Cell membrane</keyword>
<organism evidence="9 10">
    <name type="scientific">Kutzneria chonburiensis</name>
    <dbReference type="NCBI Taxonomy" id="1483604"/>
    <lineage>
        <taxon>Bacteria</taxon>
        <taxon>Bacillati</taxon>
        <taxon>Actinomycetota</taxon>
        <taxon>Actinomycetes</taxon>
        <taxon>Pseudonocardiales</taxon>
        <taxon>Pseudonocardiaceae</taxon>
        <taxon>Kutzneria</taxon>
    </lineage>
</organism>
<dbReference type="Pfam" id="PF07690">
    <property type="entry name" value="MFS_1"/>
    <property type="match status" value="1"/>
</dbReference>
<evidence type="ECO:0000313" key="9">
    <source>
        <dbReference type="EMBL" id="MFC0543318.1"/>
    </source>
</evidence>
<dbReference type="InterPro" id="IPR005829">
    <property type="entry name" value="Sugar_transporter_CS"/>
</dbReference>
<keyword evidence="4 7" id="KW-0812">Transmembrane</keyword>
<sequence length="451" mass="46139">MDTALLRRLGAEPARPRAVAGWPHAHWLAVAAVCLGAFMGQLDASIVTLTFPALSREFGASLAGVQWVSLSYLLTLVALLLPVGRLADAAGRKLLYLYGFVVFTAASAACGFADSLPLLVGLRVVQAVGAAMLQANSVALVTTSSPRRRLRAALGVQAAAQAVGLALGPTLGGVLVSGLGWQWVFWVNVPFGLLGIAAGWYLLPRTRQRTEMRSVDWPGVALLGTSSTALLLGLSALSGLDAPLWLVVILFSTGVGAAVGFVLRERRAAAPMVDLNLLRNPMIASGLLAALLGYLVLFGPLVVIPILGGSVVRAGLVLTSLPVGFALAATFGGNRWPDRRRATVGGMLAAAALIPLCLLPLTDPVLSTSLAVLGIGLGLFTPANNATVMAAIPAACSGVGGGLVNMARGLGTTLGVASVTLAMHGAGPRAAMIVLVVAALCLVIVSRRQPA</sequence>
<feature type="transmembrane region" description="Helical" evidence="7">
    <location>
        <begin position="426"/>
        <end position="445"/>
    </location>
</feature>
<feature type="domain" description="Major facilitator superfamily (MFS) profile" evidence="8">
    <location>
        <begin position="29"/>
        <end position="451"/>
    </location>
</feature>
<evidence type="ECO:0000256" key="2">
    <source>
        <dbReference type="ARBA" id="ARBA00022448"/>
    </source>
</evidence>
<dbReference type="PANTHER" id="PTHR42718:SF46">
    <property type="entry name" value="BLR6921 PROTEIN"/>
    <property type="match status" value="1"/>
</dbReference>
<evidence type="ECO:0000256" key="4">
    <source>
        <dbReference type="ARBA" id="ARBA00022692"/>
    </source>
</evidence>
<feature type="transmembrane region" description="Helical" evidence="7">
    <location>
        <begin position="243"/>
        <end position="263"/>
    </location>
</feature>
<feature type="transmembrane region" description="Helical" evidence="7">
    <location>
        <begin position="314"/>
        <end position="332"/>
    </location>
</feature>
<evidence type="ECO:0000313" key="10">
    <source>
        <dbReference type="Proteomes" id="UP001589810"/>
    </source>
</evidence>
<dbReference type="EMBL" id="JBHLUD010000004">
    <property type="protein sequence ID" value="MFC0543318.1"/>
    <property type="molecule type" value="Genomic_DNA"/>
</dbReference>
<dbReference type="CDD" id="cd17321">
    <property type="entry name" value="MFS_MMR_MDR_like"/>
    <property type="match status" value="1"/>
</dbReference>
<feature type="transmembrane region" description="Helical" evidence="7">
    <location>
        <begin position="153"/>
        <end position="177"/>
    </location>
</feature>
<dbReference type="Proteomes" id="UP001589810">
    <property type="component" value="Unassembled WGS sequence"/>
</dbReference>
<dbReference type="InterPro" id="IPR036259">
    <property type="entry name" value="MFS_trans_sf"/>
</dbReference>
<dbReference type="Gene3D" id="1.20.1250.20">
    <property type="entry name" value="MFS general substrate transporter like domains"/>
    <property type="match status" value="1"/>
</dbReference>
<dbReference type="Gene3D" id="1.20.1720.10">
    <property type="entry name" value="Multidrug resistance protein D"/>
    <property type="match status" value="1"/>
</dbReference>
<name>A0ABV6MSN6_9PSEU</name>
<dbReference type="PROSITE" id="PS00216">
    <property type="entry name" value="SUGAR_TRANSPORT_1"/>
    <property type="match status" value="1"/>
</dbReference>
<feature type="transmembrane region" description="Helical" evidence="7">
    <location>
        <begin position="21"/>
        <end position="40"/>
    </location>
</feature>
<keyword evidence="6 7" id="KW-0472">Membrane</keyword>
<feature type="transmembrane region" description="Helical" evidence="7">
    <location>
        <begin position="183"/>
        <end position="203"/>
    </location>
</feature>
<protein>
    <submittedName>
        <fullName evidence="9">MFS transporter</fullName>
    </submittedName>
</protein>
<feature type="transmembrane region" description="Helical" evidence="7">
    <location>
        <begin position="344"/>
        <end position="362"/>
    </location>
</feature>
<feature type="transmembrane region" description="Helical" evidence="7">
    <location>
        <begin position="283"/>
        <end position="308"/>
    </location>
</feature>
<feature type="transmembrane region" description="Helical" evidence="7">
    <location>
        <begin position="60"/>
        <end position="83"/>
    </location>
</feature>
<dbReference type="PRINTS" id="PR01036">
    <property type="entry name" value="TCRTETB"/>
</dbReference>
<gene>
    <name evidence="9" type="ORF">ACFFH7_17580</name>
</gene>
<dbReference type="InterPro" id="IPR011701">
    <property type="entry name" value="MFS"/>
</dbReference>
<keyword evidence="5 7" id="KW-1133">Transmembrane helix</keyword>
<evidence type="ECO:0000256" key="3">
    <source>
        <dbReference type="ARBA" id="ARBA00022475"/>
    </source>
</evidence>
<keyword evidence="2" id="KW-0813">Transport</keyword>
<reference evidence="9 10" key="1">
    <citation type="submission" date="2024-09" db="EMBL/GenBank/DDBJ databases">
        <authorList>
            <person name="Sun Q."/>
            <person name="Mori K."/>
        </authorList>
    </citation>
    <scope>NUCLEOTIDE SEQUENCE [LARGE SCALE GENOMIC DNA]</scope>
    <source>
        <strain evidence="9 10">TBRC 1432</strain>
    </source>
</reference>
<proteinExistence type="predicted"/>
<feature type="transmembrane region" description="Helical" evidence="7">
    <location>
        <begin position="95"/>
        <end position="114"/>
    </location>
</feature>
<comment type="subcellular location">
    <subcellularLocation>
        <location evidence="1">Cell membrane</location>
        <topology evidence="1">Multi-pass membrane protein</topology>
    </subcellularLocation>
</comment>
<dbReference type="PROSITE" id="PS50850">
    <property type="entry name" value="MFS"/>
    <property type="match status" value="1"/>
</dbReference>